<dbReference type="OrthoDB" id="2657432at2"/>
<evidence type="ECO:0000256" key="1">
    <source>
        <dbReference type="SAM" id="Coils"/>
    </source>
</evidence>
<keyword evidence="2" id="KW-0472">Membrane</keyword>
<keyword evidence="2" id="KW-1133">Transmembrane helix</keyword>
<dbReference type="STRING" id="1385513.N780_08970"/>
<feature type="coiled-coil region" evidence="1">
    <location>
        <begin position="62"/>
        <end position="89"/>
    </location>
</feature>
<keyword evidence="5" id="KW-1185">Reference proteome</keyword>
<organism evidence="4 5">
    <name type="scientific">Pontibacillus chungwhensis BH030062</name>
    <dbReference type="NCBI Taxonomy" id="1385513"/>
    <lineage>
        <taxon>Bacteria</taxon>
        <taxon>Bacillati</taxon>
        <taxon>Bacillota</taxon>
        <taxon>Bacilli</taxon>
        <taxon>Bacillales</taxon>
        <taxon>Bacillaceae</taxon>
        <taxon>Pontibacillus</taxon>
    </lineage>
</organism>
<proteinExistence type="predicted"/>
<protein>
    <submittedName>
        <fullName evidence="4">Copper amine oxidase</fullName>
    </submittedName>
</protein>
<dbReference type="eggNOG" id="ENOG502Z82P">
    <property type="taxonomic scope" value="Bacteria"/>
</dbReference>
<feature type="transmembrane region" description="Helical" evidence="2">
    <location>
        <begin position="416"/>
        <end position="434"/>
    </location>
</feature>
<evidence type="ECO:0000313" key="4">
    <source>
        <dbReference type="EMBL" id="KGP91288.1"/>
    </source>
</evidence>
<dbReference type="Proteomes" id="UP000030153">
    <property type="component" value="Unassembled WGS sequence"/>
</dbReference>
<comment type="caution">
    <text evidence="4">The sequence shown here is derived from an EMBL/GenBank/DDBJ whole genome shotgun (WGS) entry which is preliminary data.</text>
</comment>
<feature type="chain" id="PRO_5001994713" evidence="3">
    <location>
        <begin position="22"/>
        <end position="438"/>
    </location>
</feature>
<reference evidence="4 5" key="1">
    <citation type="submission" date="2013-08" db="EMBL/GenBank/DDBJ databases">
        <title>Genome of Pontibacillus chungwhensis.</title>
        <authorList>
            <person name="Wang Q."/>
            <person name="Wang G."/>
        </authorList>
    </citation>
    <scope>NUCLEOTIDE SEQUENCE [LARGE SCALE GENOMIC DNA]</scope>
    <source>
        <strain evidence="4 5">BH030062</strain>
    </source>
</reference>
<sequence length="438" mass="49061">MKKVFALTMAFLLLVPSVSMAQTNSGPTAKTPAADLRATLSQLLSNHFVYQTISMTKTYDGAKDVEAVNEALERNANDLKKAIESIYGKEGAEQFEKIFDSQYENTPGLAEAVKNGNKEAAEQAKQQLTQEFPKELGNFLSEATGGNLPADTAEKVLRAHEQDVQDVFNAYVDGDYKKAYQTFRTGFDRMFDISKALSGAIVTQNKEQFNHTMVDTKAADLRSSLNQLASEHFALATLEMQKGFDQAEDYDFVTWAEDQQTADFKSAIQSIYGEEAADQFEKVWQKDHIAAQSQVVAATLQDNKEEREQAEERLQDFSQEFGMFLSQATDGELPEDRAKETVWMHEEDVLMTFDHYVNEDYASTYKSFDKGFAYMYNVGETLSEAIVKQMPDTYKMMPSEMPDTGLGTSEQTGSTWIWVTFLSLALLSGGVLATRKRA</sequence>
<accession>A0A0A2UX23</accession>
<keyword evidence="2" id="KW-0812">Transmembrane</keyword>
<feature type="signal peptide" evidence="3">
    <location>
        <begin position="1"/>
        <end position="21"/>
    </location>
</feature>
<dbReference type="AlphaFoldDB" id="A0A0A2UX23"/>
<keyword evidence="1" id="KW-0175">Coiled coil</keyword>
<evidence type="ECO:0000256" key="2">
    <source>
        <dbReference type="SAM" id="Phobius"/>
    </source>
</evidence>
<evidence type="ECO:0000313" key="5">
    <source>
        <dbReference type="Proteomes" id="UP000030153"/>
    </source>
</evidence>
<evidence type="ECO:0000256" key="3">
    <source>
        <dbReference type="SAM" id="SignalP"/>
    </source>
</evidence>
<dbReference type="RefSeq" id="WP_052115020.1">
    <property type="nucleotide sequence ID" value="NZ_AVBG01000007.1"/>
</dbReference>
<keyword evidence="3" id="KW-0732">Signal</keyword>
<name>A0A0A2UX23_9BACI</name>
<dbReference type="EMBL" id="AVBG01000007">
    <property type="protein sequence ID" value="KGP91288.1"/>
    <property type="molecule type" value="Genomic_DNA"/>
</dbReference>
<gene>
    <name evidence="4" type="ORF">N780_08970</name>
</gene>